<dbReference type="EMBL" id="LKEV01000009">
    <property type="protein sequence ID" value="KQB83441.1"/>
    <property type="molecule type" value="Genomic_DNA"/>
</dbReference>
<accession>A0A0Q0UB60</accession>
<reference evidence="2 3" key="1">
    <citation type="submission" date="2015-10" db="EMBL/GenBank/DDBJ databases">
        <title>Corynebacteirum lowii and Corynebacterium oculi species nova, derived from human clinical disease and and emended description of Corynebacterium mastiditis.</title>
        <authorList>
            <person name="Bernard K."/>
            <person name="Pacheco A.L."/>
            <person name="Mcdougall C."/>
            <person name="Burtx T."/>
            <person name="Weibe D."/>
            <person name="Tyler S."/>
            <person name="Olson A.B."/>
            <person name="Cnockaert M."/>
            <person name="Eguchi H."/>
            <person name="Kuwahara T."/>
            <person name="Nakayama-Imaohji H."/>
            <person name="Boudewijins M."/>
            <person name="Van Hoecke F."/>
            <person name="Bernier A.-M."/>
            <person name="Vandamme P."/>
        </authorList>
    </citation>
    <scope>NUCLEOTIDE SEQUENCE [LARGE SCALE GENOMIC DNA]</scope>
    <source>
        <strain evidence="2 3">NML 130206</strain>
    </source>
</reference>
<name>A0A0Q0UB60_9CORY</name>
<evidence type="ECO:0000313" key="2">
    <source>
        <dbReference type="EMBL" id="KQB83441.1"/>
    </source>
</evidence>
<comment type="caution">
    <text evidence="2">The sequence shown here is derived from an EMBL/GenBank/DDBJ whole genome shotgun (WGS) entry which is preliminary data.</text>
</comment>
<gene>
    <name evidence="2" type="ORF">Clow_02244</name>
</gene>
<feature type="transmembrane region" description="Helical" evidence="1">
    <location>
        <begin position="38"/>
        <end position="56"/>
    </location>
</feature>
<evidence type="ECO:0008006" key="4">
    <source>
        <dbReference type="Google" id="ProtNLM"/>
    </source>
</evidence>
<dbReference type="AlphaFoldDB" id="A0A0Q0UB60"/>
<dbReference type="PATRIC" id="fig|1544413.3.peg.2246"/>
<keyword evidence="1" id="KW-0472">Membrane</keyword>
<dbReference type="Proteomes" id="UP000050488">
    <property type="component" value="Unassembled WGS sequence"/>
</dbReference>
<organism evidence="2 3">
    <name type="scientific">Corynebacterium lowii</name>
    <dbReference type="NCBI Taxonomy" id="1544413"/>
    <lineage>
        <taxon>Bacteria</taxon>
        <taxon>Bacillati</taxon>
        <taxon>Actinomycetota</taxon>
        <taxon>Actinomycetes</taxon>
        <taxon>Mycobacteriales</taxon>
        <taxon>Corynebacteriaceae</taxon>
        <taxon>Corynebacterium</taxon>
    </lineage>
</organism>
<evidence type="ECO:0000313" key="3">
    <source>
        <dbReference type="Proteomes" id="UP000050488"/>
    </source>
</evidence>
<sequence>MAYDLAFSVAFVISWVVSLILIIDIVRRPISGWERFGLSLMVLFLPVIGWIIYTLWRGTSGRARRPQKVTGAPDSH</sequence>
<keyword evidence="1" id="KW-0812">Transmembrane</keyword>
<dbReference type="STRING" id="1544413.Clow_02244"/>
<keyword evidence="3" id="KW-1185">Reference proteome</keyword>
<proteinExistence type="predicted"/>
<protein>
    <recommendedName>
        <fullName evidence="4">Cardiolipin synthase N-terminal domain-containing protein</fullName>
    </recommendedName>
</protein>
<feature type="transmembrane region" description="Helical" evidence="1">
    <location>
        <begin position="6"/>
        <end position="26"/>
    </location>
</feature>
<evidence type="ECO:0000256" key="1">
    <source>
        <dbReference type="SAM" id="Phobius"/>
    </source>
</evidence>
<keyword evidence="1" id="KW-1133">Transmembrane helix</keyword>